<dbReference type="RefSeq" id="XP_002670146.1">
    <property type="nucleotide sequence ID" value="XM_002670100.1"/>
</dbReference>
<proteinExistence type="predicted"/>
<dbReference type="VEuPathDB" id="AmoebaDB:NAEGRDRAFT_74795"/>
<accession>D2W0B2</accession>
<organism evidence="2">
    <name type="scientific">Naegleria gruberi</name>
    <name type="common">Amoeba</name>
    <dbReference type="NCBI Taxonomy" id="5762"/>
    <lineage>
        <taxon>Eukaryota</taxon>
        <taxon>Discoba</taxon>
        <taxon>Heterolobosea</taxon>
        <taxon>Tetramitia</taxon>
        <taxon>Eutetramitia</taxon>
        <taxon>Vahlkampfiidae</taxon>
        <taxon>Naegleria</taxon>
    </lineage>
</organism>
<evidence type="ECO:0000313" key="1">
    <source>
        <dbReference type="EMBL" id="EFC37402.1"/>
    </source>
</evidence>
<dbReference type="OrthoDB" id="10425889at2759"/>
<dbReference type="KEGG" id="ngr:NAEGRDRAFT_74795"/>
<reference evidence="1 2" key="1">
    <citation type="journal article" date="2010" name="Cell">
        <title>The genome of Naegleria gruberi illuminates early eukaryotic versatility.</title>
        <authorList>
            <person name="Fritz-Laylin L.K."/>
            <person name="Prochnik S.E."/>
            <person name="Ginger M.L."/>
            <person name="Dacks J.B."/>
            <person name="Carpenter M.L."/>
            <person name="Field M.C."/>
            <person name="Kuo A."/>
            <person name="Paredez A."/>
            <person name="Chapman J."/>
            <person name="Pham J."/>
            <person name="Shu S."/>
            <person name="Neupane R."/>
            <person name="Cipriano M."/>
            <person name="Mancuso J."/>
            <person name="Tu H."/>
            <person name="Salamov A."/>
            <person name="Lindquist E."/>
            <person name="Shapiro H."/>
            <person name="Lucas S."/>
            <person name="Grigoriev I.V."/>
            <person name="Cande W.Z."/>
            <person name="Fulton C."/>
            <person name="Rokhsar D.S."/>
            <person name="Dawson S.C."/>
        </authorList>
    </citation>
    <scope>NUCLEOTIDE SEQUENCE [LARGE SCALE GENOMIC DNA]</scope>
    <source>
        <strain evidence="1 2">NEG-M</strain>
    </source>
</reference>
<dbReference type="GeneID" id="8861047"/>
<dbReference type="Proteomes" id="UP000006671">
    <property type="component" value="Unassembled WGS sequence"/>
</dbReference>
<name>D2W0B2_NAEGR</name>
<keyword evidence="2" id="KW-1185">Reference proteome</keyword>
<dbReference type="EMBL" id="GG738918">
    <property type="protein sequence ID" value="EFC37402.1"/>
    <property type="molecule type" value="Genomic_DNA"/>
</dbReference>
<dbReference type="InParanoid" id="D2W0B2"/>
<gene>
    <name evidence="1" type="ORF">NAEGRDRAFT_74795</name>
</gene>
<evidence type="ECO:0000313" key="2">
    <source>
        <dbReference type="Proteomes" id="UP000006671"/>
    </source>
</evidence>
<dbReference type="AlphaFoldDB" id="D2W0B2"/>
<sequence length="196" mass="21506">MKQQINNVNLLLMIIGCLLIMIMIAEHVSSQRVILSMTSISQTPYLYTGYFTPDVRNQHWNWVGSNLQGITNPFYGELSIPIQGFDPIIYRGHLSANTNFVSNTFPFALMSVAITPNSFNGTFSIEGSIQCGDNVTGGGALSGLRFKGITIDGKSENHSGNCFNYQCHCAQCRDSVTVAMSVCYQSITPKPSFLGK</sequence>
<dbReference type="PROSITE" id="PS51257">
    <property type="entry name" value="PROKAR_LIPOPROTEIN"/>
    <property type="match status" value="1"/>
</dbReference>
<protein>
    <submittedName>
        <fullName evidence="1">Predicted protein</fullName>
    </submittedName>
</protein>